<accession>A0A6C0CSM3</accession>
<dbReference type="Pfam" id="PF00923">
    <property type="entry name" value="TAL_FSA"/>
    <property type="match status" value="1"/>
</dbReference>
<dbReference type="SUPFAM" id="SSF51569">
    <property type="entry name" value="Aldolase"/>
    <property type="match status" value="1"/>
</dbReference>
<evidence type="ECO:0000313" key="2">
    <source>
        <dbReference type="EMBL" id="QHT07142.1"/>
    </source>
</evidence>
<dbReference type="EMBL" id="MN739479">
    <property type="protein sequence ID" value="QHT07142.1"/>
    <property type="molecule type" value="Genomic_DNA"/>
</dbReference>
<dbReference type="AlphaFoldDB" id="A0A6C0CSM3"/>
<keyword evidence="1" id="KW-0704">Schiff base</keyword>
<dbReference type="Gene3D" id="3.20.20.70">
    <property type="entry name" value="Aldolase class I"/>
    <property type="match status" value="1"/>
</dbReference>
<dbReference type="PANTHER" id="PTHR10683:SF40">
    <property type="entry name" value="FRUCTOSE-6-PHOSPHATE ALDOLASE 1-RELATED"/>
    <property type="match status" value="1"/>
</dbReference>
<dbReference type="InterPro" id="IPR001585">
    <property type="entry name" value="TAL/FSA"/>
</dbReference>
<protein>
    <recommendedName>
        <fullName evidence="3">Transaldolase</fullName>
    </recommendedName>
</protein>
<evidence type="ECO:0000256" key="1">
    <source>
        <dbReference type="ARBA" id="ARBA00023270"/>
    </source>
</evidence>
<dbReference type="GO" id="GO:0005975">
    <property type="term" value="P:carbohydrate metabolic process"/>
    <property type="evidence" value="ECO:0007669"/>
    <property type="project" value="InterPro"/>
</dbReference>
<dbReference type="InterPro" id="IPR013785">
    <property type="entry name" value="Aldolase_TIM"/>
</dbReference>
<proteinExistence type="predicted"/>
<dbReference type="PANTHER" id="PTHR10683">
    <property type="entry name" value="TRANSALDOLASE"/>
    <property type="match status" value="1"/>
</dbReference>
<name>A0A6C0CSM3_9ZZZZ</name>
<reference evidence="2" key="1">
    <citation type="journal article" date="2020" name="Nature">
        <title>Giant virus diversity and host interactions through global metagenomics.</title>
        <authorList>
            <person name="Schulz F."/>
            <person name="Roux S."/>
            <person name="Paez-Espino D."/>
            <person name="Jungbluth S."/>
            <person name="Walsh D.A."/>
            <person name="Denef V.J."/>
            <person name="McMahon K.D."/>
            <person name="Konstantinidis K.T."/>
            <person name="Eloe-Fadrosh E.A."/>
            <person name="Kyrpides N.C."/>
            <person name="Woyke T."/>
        </authorList>
    </citation>
    <scope>NUCLEOTIDE SEQUENCE</scope>
    <source>
        <strain evidence="2">GVMAG-M-3300021962-46</strain>
    </source>
</reference>
<sequence length="235" mass="26578">MQSLAEKIHIFYDGTNINKYASLPYVSGFTTNTSFMALANETNYSEFYQKHHESVRERSLSLQIFSDLDDDIFKDAMKVASYGDNIYVKIPIQKSTGESNLSVIQQLLQANIKINITAIFTYQQIISLYSILQSNNTPVIVSIFAGRISDTGINPFEIIKFACTLFKQVSSVQILWAGCKEVLSIQHAIDAGCHIITIPDSIMDRLNRLYKNLSEFSLETIQSFKKDALQTHILI</sequence>
<organism evidence="2">
    <name type="scientific">viral metagenome</name>
    <dbReference type="NCBI Taxonomy" id="1070528"/>
    <lineage>
        <taxon>unclassified sequences</taxon>
        <taxon>metagenomes</taxon>
        <taxon>organismal metagenomes</taxon>
    </lineage>
</organism>
<evidence type="ECO:0008006" key="3">
    <source>
        <dbReference type="Google" id="ProtNLM"/>
    </source>
</evidence>